<keyword evidence="3" id="KW-1185">Reference proteome</keyword>
<comment type="caution">
    <text evidence="2">The sequence shown here is derived from an EMBL/GenBank/DDBJ whole genome shotgun (WGS) entry which is preliminary data.</text>
</comment>
<feature type="domain" description="AB hydrolase-1" evidence="1">
    <location>
        <begin position="25"/>
        <end position="125"/>
    </location>
</feature>
<dbReference type="PRINTS" id="PR00412">
    <property type="entry name" value="EPOXHYDRLASE"/>
</dbReference>
<proteinExistence type="predicted"/>
<dbReference type="RefSeq" id="WP_190859048.1">
    <property type="nucleotide sequence ID" value="NZ_JACXIY010000007.1"/>
</dbReference>
<protein>
    <submittedName>
        <fullName evidence="2">Alpha/beta hydrolase</fullName>
    </submittedName>
</protein>
<dbReference type="SUPFAM" id="SSF53474">
    <property type="entry name" value="alpha/beta-Hydrolases"/>
    <property type="match status" value="1"/>
</dbReference>
<evidence type="ECO:0000259" key="1">
    <source>
        <dbReference type="Pfam" id="PF00561"/>
    </source>
</evidence>
<dbReference type="Pfam" id="PF00561">
    <property type="entry name" value="Abhydrolase_1"/>
    <property type="match status" value="1"/>
</dbReference>
<reference evidence="2" key="1">
    <citation type="submission" date="2020-09" db="EMBL/GenBank/DDBJ databases">
        <title>A novel bacterium of genus Paenibacillus, isolated from South China Sea.</title>
        <authorList>
            <person name="Huang H."/>
            <person name="Mo K."/>
            <person name="Hu Y."/>
        </authorList>
    </citation>
    <scope>NUCLEOTIDE SEQUENCE</scope>
    <source>
        <strain evidence="2">IB182493</strain>
    </source>
</reference>
<dbReference type="InterPro" id="IPR000073">
    <property type="entry name" value="AB_hydrolase_1"/>
</dbReference>
<accession>A0A927CLF8</accession>
<evidence type="ECO:0000313" key="2">
    <source>
        <dbReference type="EMBL" id="MBD2868031.1"/>
    </source>
</evidence>
<dbReference type="AlphaFoldDB" id="A0A927CLF8"/>
<dbReference type="Gene3D" id="3.40.50.1820">
    <property type="entry name" value="alpha/beta hydrolase"/>
    <property type="match status" value="1"/>
</dbReference>
<dbReference type="InterPro" id="IPR000639">
    <property type="entry name" value="Epox_hydrolase-like"/>
</dbReference>
<name>A0A927CLF8_9BACL</name>
<dbReference type="GO" id="GO:0016787">
    <property type="term" value="F:hydrolase activity"/>
    <property type="evidence" value="ECO:0007669"/>
    <property type="project" value="UniProtKB-KW"/>
</dbReference>
<dbReference type="InterPro" id="IPR029058">
    <property type="entry name" value="AB_hydrolase_fold"/>
</dbReference>
<organism evidence="2 3">
    <name type="scientific">Paenibacillus arenilitoris</name>
    <dbReference type="NCBI Taxonomy" id="2772299"/>
    <lineage>
        <taxon>Bacteria</taxon>
        <taxon>Bacillati</taxon>
        <taxon>Bacillota</taxon>
        <taxon>Bacilli</taxon>
        <taxon>Bacillales</taxon>
        <taxon>Paenibacillaceae</taxon>
        <taxon>Paenibacillus</taxon>
    </lineage>
</organism>
<dbReference type="EMBL" id="JACXIY010000007">
    <property type="protein sequence ID" value="MBD2868031.1"/>
    <property type="molecule type" value="Genomic_DNA"/>
</dbReference>
<dbReference type="PANTHER" id="PTHR43798">
    <property type="entry name" value="MONOACYLGLYCEROL LIPASE"/>
    <property type="match status" value="1"/>
</dbReference>
<gene>
    <name evidence="2" type="ORF">IDH41_05555</name>
</gene>
<sequence>MRTHRIHLNGFDMVYKECGNPEGAAVVLLHGFCGSSNYWHKLCPLLSSNYRVIMPDLRGHGESSAPEGAYTMEKMADDVARLLDVLRIDKAVVFGHSLGGYVTAAFADAHSDKLAGFGLIHSTALPDTAEMKRKRIRDIVEIRAKGIAPYVRGIMPRLLPEKRRDELREDLKQMIEIGCRMAPEAAIRTLEGMLQRPDRSRVLAEAAVPVLLVAGEEDTVVEPDMTFTVSVMNAPCTTYKLPHILETAFEGVAHMSLVEVSDQLARVMLSYLQTLAEKERMVP</sequence>
<evidence type="ECO:0000313" key="3">
    <source>
        <dbReference type="Proteomes" id="UP000632125"/>
    </source>
</evidence>
<dbReference type="PRINTS" id="PR00111">
    <property type="entry name" value="ABHYDROLASE"/>
</dbReference>
<dbReference type="InterPro" id="IPR050266">
    <property type="entry name" value="AB_hydrolase_sf"/>
</dbReference>
<keyword evidence="2" id="KW-0378">Hydrolase</keyword>
<dbReference type="Proteomes" id="UP000632125">
    <property type="component" value="Unassembled WGS sequence"/>
</dbReference>